<evidence type="ECO:0000313" key="1">
    <source>
        <dbReference type="EMBL" id="JAD59220.1"/>
    </source>
</evidence>
<reference evidence="1" key="1">
    <citation type="submission" date="2014-09" db="EMBL/GenBank/DDBJ databases">
        <authorList>
            <person name="Magalhaes I.L.F."/>
            <person name="Oliveira U."/>
            <person name="Santos F.R."/>
            <person name="Vidigal T.H.D.A."/>
            <person name="Brescovit A.D."/>
            <person name="Santos A.J."/>
        </authorList>
    </citation>
    <scope>NUCLEOTIDE SEQUENCE</scope>
    <source>
        <tissue evidence="1">Shoot tissue taken approximately 20 cm above the soil surface</tissue>
    </source>
</reference>
<sequence>MSNQILVEQNVAWLQVTVNYRWIIVVQII</sequence>
<proteinExistence type="predicted"/>
<organism evidence="1">
    <name type="scientific">Arundo donax</name>
    <name type="common">Giant reed</name>
    <name type="synonym">Donax arundinaceus</name>
    <dbReference type="NCBI Taxonomy" id="35708"/>
    <lineage>
        <taxon>Eukaryota</taxon>
        <taxon>Viridiplantae</taxon>
        <taxon>Streptophyta</taxon>
        <taxon>Embryophyta</taxon>
        <taxon>Tracheophyta</taxon>
        <taxon>Spermatophyta</taxon>
        <taxon>Magnoliopsida</taxon>
        <taxon>Liliopsida</taxon>
        <taxon>Poales</taxon>
        <taxon>Poaceae</taxon>
        <taxon>PACMAD clade</taxon>
        <taxon>Arundinoideae</taxon>
        <taxon>Arundineae</taxon>
        <taxon>Arundo</taxon>
    </lineage>
</organism>
<dbReference type="EMBL" id="GBRH01238675">
    <property type="protein sequence ID" value="JAD59220.1"/>
    <property type="molecule type" value="Transcribed_RNA"/>
</dbReference>
<accession>A0A0A9BDB7</accession>
<dbReference type="AlphaFoldDB" id="A0A0A9BDB7"/>
<reference evidence="1" key="2">
    <citation type="journal article" date="2015" name="Data Brief">
        <title>Shoot transcriptome of the giant reed, Arundo donax.</title>
        <authorList>
            <person name="Barrero R.A."/>
            <person name="Guerrero F.D."/>
            <person name="Moolhuijzen P."/>
            <person name="Goolsby J.A."/>
            <person name="Tidwell J."/>
            <person name="Bellgard S.E."/>
            <person name="Bellgard M.I."/>
        </authorList>
    </citation>
    <scope>NUCLEOTIDE SEQUENCE</scope>
    <source>
        <tissue evidence="1">Shoot tissue taken approximately 20 cm above the soil surface</tissue>
    </source>
</reference>
<protein>
    <submittedName>
        <fullName evidence="1">Uncharacterized protein</fullName>
    </submittedName>
</protein>
<name>A0A0A9BDB7_ARUDO</name>